<dbReference type="AlphaFoldDB" id="R2NYM8"/>
<dbReference type="Proteomes" id="UP000013877">
    <property type="component" value="Unassembled WGS sequence"/>
</dbReference>
<accession>R2NYM8</accession>
<feature type="coiled-coil region" evidence="1">
    <location>
        <begin position="38"/>
        <end position="65"/>
    </location>
</feature>
<protein>
    <submittedName>
        <fullName evidence="2">Uncharacterized protein</fullName>
    </submittedName>
</protein>
<evidence type="ECO:0000313" key="2">
    <source>
        <dbReference type="EMBL" id="EOH76153.1"/>
    </source>
</evidence>
<evidence type="ECO:0000313" key="5">
    <source>
        <dbReference type="Proteomes" id="UP000014158"/>
    </source>
</evidence>
<keyword evidence="5" id="KW-1185">Reference proteome</keyword>
<dbReference type="Proteomes" id="UP000014158">
    <property type="component" value="Unassembled WGS sequence"/>
</dbReference>
<dbReference type="RefSeq" id="WP_010746202.1">
    <property type="nucleotide sequence ID" value="NZ_ASWF01000003.1"/>
</dbReference>
<dbReference type="HOGENOM" id="CLU_1347177_0_0_9"/>
<proteinExistence type="predicted"/>
<keyword evidence="1" id="KW-0175">Coiled coil</keyword>
<comment type="caution">
    <text evidence="2">The sequence shown here is derived from an EMBL/GenBank/DDBJ whole genome shotgun (WGS) entry which is preliminary data.</text>
</comment>
<gene>
    <name evidence="3" type="ORF">I590_02945</name>
    <name evidence="2" type="ORF">UAK_03002</name>
</gene>
<dbReference type="eggNOG" id="ENOG5032DDR">
    <property type="taxonomic scope" value="Bacteria"/>
</dbReference>
<dbReference type="EMBL" id="ASWF01000003">
    <property type="protein sequence ID" value="EOT76120.1"/>
    <property type="molecule type" value="Genomic_DNA"/>
</dbReference>
<name>R2NYM8_9ENTE</name>
<dbReference type="PATRIC" id="fig|1158602.3.peg.3002"/>
<evidence type="ECO:0000313" key="3">
    <source>
        <dbReference type="EMBL" id="EOT76120.1"/>
    </source>
</evidence>
<sequence>MVDWKELGKKAIDVTRDVTEKGVDSFQEWKDDPDRVAKVEEKKALKKAKKDIEKAEKVQKKEIRKGKSEPDHDYYFTAKTFEPFSSKGVVEESTYNEIKRVKLSKITQEKPNRISIKQGRKKIEFLLEKVEFSDKKNSTGGALLGAAIAGTAGAVIGSSMNSSKVYANLYVRPLDEKGVLHVIRFYADNKEAAQLLRLQVTED</sequence>
<reference evidence="2 4" key="1">
    <citation type="submission" date="2013-02" db="EMBL/GenBank/DDBJ databases">
        <title>The Genome Sequence of Enterococcus raffinosus ATCC_49464.</title>
        <authorList>
            <consortium name="The Broad Institute Genome Sequencing Platform"/>
            <consortium name="The Broad Institute Genome Sequencing Center for Infectious Disease"/>
            <person name="Earl A.M."/>
            <person name="Gilmore M.S."/>
            <person name="Lebreton F."/>
            <person name="Walker B."/>
            <person name="Young S.K."/>
            <person name="Zeng Q."/>
            <person name="Gargeya S."/>
            <person name="Fitzgerald M."/>
            <person name="Haas B."/>
            <person name="Abouelleil A."/>
            <person name="Alvarado L."/>
            <person name="Arachchi H.M."/>
            <person name="Berlin A.M."/>
            <person name="Chapman S.B."/>
            <person name="Dewar J."/>
            <person name="Goldberg J."/>
            <person name="Griggs A."/>
            <person name="Gujja S."/>
            <person name="Hansen M."/>
            <person name="Howarth C."/>
            <person name="Imamovic A."/>
            <person name="Larimer J."/>
            <person name="McCowan C."/>
            <person name="Murphy C."/>
            <person name="Neiman D."/>
            <person name="Pearson M."/>
            <person name="Priest M."/>
            <person name="Roberts A."/>
            <person name="Saif S."/>
            <person name="Shea T."/>
            <person name="Sisk P."/>
            <person name="Sykes S."/>
            <person name="Wortman J."/>
            <person name="Nusbaum C."/>
            <person name="Birren B."/>
        </authorList>
    </citation>
    <scope>NUCLEOTIDE SEQUENCE [LARGE SCALE GENOMIC DNA]</scope>
    <source>
        <strain evidence="2 4">ATCC 49464</strain>
    </source>
</reference>
<organism evidence="2 4">
    <name type="scientific">Enterococcus raffinosus ATCC 49464</name>
    <dbReference type="NCBI Taxonomy" id="1158602"/>
    <lineage>
        <taxon>Bacteria</taxon>
        <taxon>Bacillati</taxon>
        <taxon>Bacillota</taxon>
        <taxon>Bacilli</taxon>
        <taxon>Lactobacillales</taxon>
        <taxon>Enterococcaceae</taxon>
        <taxon>Enterococcus</taxon>
    </lineage>
</organism>
<dbReference type="EMBL" id="AJAL01000015">
    <property type="protein sequence ID" value="EOH76153.1"/>
    <property type="molecule type" value="Genomic_DNA"/>
</dbReference>
<evidence type="ECO:0000313" key="4">
    <source>
        <dbReference type="Proteomes" id="UP000013877"/>
    </source>
</evidence>
<dbReference type="OrthoDB" id="2195303at2"/>
<evidence type="ECO:0000256" key="1">
    <source>
        <dbReference type="SAM" id="Coils"/>
    </source>
</evidence>
<reference evidence="3 5" key="2">
    <citation type="submission" date="2013-03" db="EMBL/GenBank/DDBJ databases">
        <title>The Genome Sequence of Enterococcus raffinosus ATCC_49464 (PacBio/Illumina hybrid assembly).</title>
        <authorList>
            <consortium name="The Broad Institute Genomics Platform"/>
            <consortium name="The Broad Institute Genome Sequencing Center for Infectious Disease"/>
            <person name="Earl A."/>
            <person name="Russ C."/>
            <person name="Gilmore M."/>
            <person name="Surin D."/>
            <person name="Walker B."/>
            <person name="Young S."/>
            <person name="Zeng Q."/>
            <person name="Gargeya S."/>
            <person name="Fitzgerald M."/>
            <person name="Haas B."/>
            <person name="Abouelleil A."/>
            <person name="Allen A.W."/>
            <person name="Alvarado L."/>
            <person name="Arachchi H.M."/>
            <person name="Berlin A.M."/>
            <person name="Chapman S.B."/>
            <person name="Gainer-Dewar J."/>
            <person name="Goldberg J."/>
            <person name="Griggs A."/>
            <person name="Gujja S."/>
            <person name="Hansen M."/>
            <person name="Howarth C."/>
            <person name="Imamovic A."/>
            <person name="Ireland A."/>
            <person name="Larimer J."/>
            <person name="McCowan C."/>
            <person name="Murphy C."/>
            <person name="Pearson M."/>
            <person name="Poon T.W."/>
            <person name="Priest M."/>
            <person name="Roberts A."/>
            <person name="Saif S."/>
            <person name="Shea T."/>
            <person name="Sisk P."/>
            <person name="Sykes S."/>
            <person name="Wortman J."/>
            <person name="Nusbaum C."/>
            <person name="Birren B."/>
        </authorList>
    </citation>
    <scope>NUCLEOTIDE SEQUENCE [LARGE SCALE GENOMIC DNA]</scope>
    <source>
        <strain evidence="3 5">ATCC 49464</strain>
    </source>
</reference>